<name>A0ABY5V8W5_9BACT</name>
<sequence>MKRFLLTLAVTVALVRVGAAQDVRAYEGAITLPTYLLDPAEKAPIFERDWSYQRAKRSVYPYPLNDNMTRKKKDVTYDCLYMENEYVKLCVLPEIGGRLLYAVDKTNGYDIFYRNSVVKPANVGMTGAWISGGVEWNAFHHHRQTSHIPCDWRIVDNRDGSKTIWLGETEYRHRMQWAIGITLRPGKSYMEISGRLINSTQNNNSMLYWSNVSTLVDENYQICFPQSTEFVTFHCKNWFAHWPVTHEPFNDMDFYKNGVDASWWKNHYMSNSMFIHDQKEDFVAGYDHGRHAGTMLVGNHNIIKGGKFWLWGPNSEWDTRILTDTSGHYCELMVGAYSDNQPDYNWSFPYESKEFTHYWYGIRDMGGVKAGSRHAALNLDRLSSDRVLVGANATEKYAKLTLELRHGDEVLYTRSGAMSPAEPMVDTVAVASGVADHELTLVLKDENGNWMLSYTPVRKDANSPLPEIVEPPLLPHQIENTEECFLVGLRNLQFHNPFVNPVDYFEEVLRRDPSDSRTNTVLGSYYRMRGEYDKAAKYLRTAIRRLTKDYTRPKDVEALYNLGLILQIQGKREAAYDTLYRATWNYTYNSAANTQLARMYSEEKRWGMALERLDEAIAYNGRNYTALNLKGSVLKSLGRDAEARQCFDRVLADDPINAYALHETASHDDFRRFMREQPESYLELAIQYWHNGFTDTAVNLLKEIDARVPYPTVKMYLGYLTGEDRYFGEALSLPVGYCAPFRLETVPVLEKAKSVCSDSSLPYYYLGNLYYNIQPDNAIREWEKCVAIQPDNDLAWRNLGWAHWLHTKDYAKSADCYRKAIELNPDAALYLEECDQVLEALGTPVQERYDLLKSHHATAEKRYYPLAQEVITGTYVGDYDYVLDLLDRCYFPTREGVANFHDNFVDALILAGEEKIAEGKVEQAVTLYKKAFTYPENHQVFLVDERATHDAQINYCLGEAYAALGQDAEAEKYWKLAAEQDYELKGSKDFRYWTGLALERLGRKAEAEAIFSALVADGEAAVVTQHVNFYGAEGTTGVTVDIINSAAYYTQALGHLGLGHRGKAKRLFAEVQRLKPDHLWANEFMKQFEK</sequence>
<keyword evidence="6" id="KW-1185">Reference proteome</keyword>
<reference evidence="5" key="1">
    <citation type="journal article" date="2022" name="Cell">
        <title>Design, construction, and in vivo augmentation of a complex gut microbiome.</title>
        <authorList>
            <person name="Cheng A.G."/>
            <person name="Ho P.Y."/>
            <person name="Aranda-Diaz A."/>
            <person name="Jain S."/>
            <person name="Yu F.B."/>
            <person name="Meng X."/>
            <person name="Wang M."/>
            <person name="Iakiviak M."/>
            <person name="Nagashima K."/>
            <person name="Zhao A."/>
            <person name="Murugkar P."/>
            <person name="Patil A."/>
            <person name="Atabakhsh K."/>
            <person name="Weakley A."/>
            <person name="Yan J."/>
            <person name="Brumbaugh A.R."/>
            <person name="Higginbottom S."/>
            <person name="Dimas A."/>
            <person name="Shiver A.L."/>
            <person name="Deutschbauer A."/>
            <person name="Neff N."/>
            <person name="Sonnenburg J.L."/>
            <person name="Huang K.C."/>
            <person name="Fischbach M.A."/>
        </authorList>
    </citation>
    <scope>NUCLEOTIDE SEQUENCE</scope>
    <source>
        <strain evidence="5">JC50</strain>
    </source>
</reference>
<gene>
    <name evidence="5" type="ORF">NQ519_04585</name>
</gene>
<protein>
    <submittedName>
        <fullName evidence="5">DUF5107 domain-containing protein</fullName>
    </submittedName>
</protein>
<dbReference type="SUPFAM" id="SSF48452">
    <property type="entry name" value="TPR-like"/>
    <property type="match status" value="3"/>
</dbReference>
<dbReference type="SMART" id="SM00028">
    <property type="entry name" value="TPR"/>
    <property type="match status" value="9"/>
</dbReference>
<dbReference type="EMBL" id="CP102252">
    <property type="protein sequence ID" value="UWN66116.1"/>
    <property type="molecule type" value="Genomic_DNA"/>
</dbReference>
<accession>A0ABY5V8W5</accession>
<evidence type="ECO:0000256" key="2">
    <source>
        <dbReference type="ARBA" id="ARBA00022803"/>
    </source>
</evidence>
<dbReference type="InterPro" id="IPR051685">
    <property type="entry name" value="Ycf3/AcsC/BcsC/TPR_MFPF"/>
</dbReference>
<keyword evidence="1" id="KW-0677">Repeat</keyword>
<dbReference type="PANTHER" id="PTHR44943:SF4">
    <property type="entry name" value="TPR REPEAT-CONTAINING PROTEIN MJ0798"/>
    <property type="match status" value="1"/>
</dbReference>
<evidence type="ECO:0000313" key="5">
    <source>
        <dbReference type="EMBL" id="UWN66116.1"/>
    </source>
</evidence>
<evidence type="ECO:0000313" key="6">
    <source>
        <dbReference type="Proteomes" id="UP001058267"/>
    </source>
</evidence>
<feature type="repeat" description="TPR" evidence="3">
    <location>
        <begin position="516"/>
        <end position="549"/>
    </location>
</feature>
<dbReference type="PROSITE" id="PS50005">
    <property type="entry name" value="TPR"/>
    <property type="match status" value="1"/>
</dbReference>
<evidence type="ECO:0000256" key="1">
    <source>
        <dbReference type="ARBA" id="ARBA00022737"/>
    </source>
</evidence>
<evidence type="ECO:0000259" key="4">
    <source>
        <dbReference type="Pfam" id="PF17128"/>
    </source>
</evidence>
<dbReference type="Pfam" id="PF17128">
    <property type="entry name" value="DUF5107"/>
    <property type="match status" value="1"/>
</dbReference>
<organism evidence="5 6">
    <name type="scientific">Alistipes senegalensis JC50</name>
    <dbReference type="NCBI Taxonomy" id="1033732"/>
    <lineage>
        <taxon>Bacteria</taxon>
        <taxon>Pseudomonadati</taxon>
        <taxon>Bacteroidota</taxon>
        <taxon>Bacteroidia</taxon>
        <taxon>Bacteroidales</taxon>
        <taxon>Rikenellaceae</taxon>
        <taxon>Alistipes</taxon>
    </lineage>
</organism>
<dbReference type="InterPro" id="IPR033396">
    <property type="entry name" value="DUF5107"/>
</dbReference>
<dbReference type="PANTHER" id="PTHR44943">
    <property type="entry name" value="CELLULOSE SYNTHASE OPERON PROTEIN C"/>
    <property type="match status" value="1"/>
</dbReference>
<dbReference type="Gene3D" id="1.25.40.10">
    <property type="entry name" value="Tetratricopeptide repeat domain"/>
    <property type="match status" value="4"/>
</dbReference>
<feature type="domain" description="DUF5107" evidence="4">
    <location>
        <begin position="58"/>
        <end position="360"/>
    </location>
</feature>
<dbReference type="Pfam" id="PF13432">
    <property type="entry name" value="TPR_16"/>
    <property type="match status" value="4"/>
</dbReference>
<dbReference type="RefSeq" id="WP_026076832.1">
    <property type="nucleotide sequence ID" value="NZ_CP102252.1"/>
</dbReference>
<proteinExistence type="predicted"/>
<keyword evidence="2 3" id="KW-0802">TPR repeat</keyword>
<evidence type="ECO:0000256" key="3">
    <source>
        <dbReference type="PROSITE-ProRule" id="PRU00339"/>
    </source>
</evidence>
<dbReference type="InterPro" id="IPR019734">
    <property type="entry name" value="TPR_rpt"/>
</dbReference>
<dbReference type="InterPro" id="IPR011990">
    <property type="entry name" value="TPR-like_helical_dom_sf"/>
</dbReference>
<dbReference type="Proteomes" id="UP001058267">
    <property type="component" value="Chromosome"/>
</dbReference>